<proteinExistence type="predicted"/>
<evidence type="ECO:0000313" key="1">
    <source>
        <dbReference type="EMBL" id="CDW41082.1"/>
    </source>
</evidence>
<sequence length="24" mass="2655">MIIMIDFSNLIISSPSALPLHVRS</sequence>
<accession>A0A0K2UT58</accession>
<organism evidence="1">
    <name type="scientific">Lepeophtheirus salmonis</name>
    <name type="common">Salmon louse</name>
    <name type="synonym">Caligus salmonis</name>
    <dbReference type="NCBI Taxonomy" id="72036"/>
    <lineage>
        <taxon>Eukaryota</taxon>
        <taxon>Metazoa</taxon>
        <taxon>Ecdysozoa</taxon>
        <taxon>Arthropoda</taxon>
        <taxon>Crustacea</taxon>
        <taxon>Multicrustacea</taxon>
        <taxon>Hexanauplia</taxon>
        <taxon>Copepoda</taxon>
        <taxon>Siphonostomatoida</taxon>
        <taxon>Caligidae</taxon>
        <taxon>Lepeophtheirus</taxon>
    </lineage>
</organism>
<dbReference type="AlphaFoldDB" id="A0A0K2UT58"/>
<dbReference type="EMBL" id="HACA01023721">
    <property type="protein sequence ID" value="CDW41082.1"/>
    <property type="molecule type" value="Transcribed_RNA"/>
</dbReference>
<reference evidence="1" key="1">
    <citation type="submission" date="2014-05" db="EMBL/GenBank/DDBJ databases">
        <authorList>
            <person name="Chronopoulou M."/>
        </authorList>
    </citation>
    <scope>NUCLEOTIDE SEQUENCE</scope>
    <source>
        <tissue evidence="1">Whole organism</tissue>
    </source>
</reference>
<name>A0A0K2UT58_LEPSM</name>
<protein>
    <submittedName>
        <fullName evidence="1">Uncharacterized protein</fullName>
    </submittedName>
</protein>